<evidence type="ECO:0000313" key="3">
    <source>
        <dbReference type="Proteomes" id="UP000288058"/>
    </source>
</evidence>
<accession>A0A432Z1Z9</accession>
<name>A0A432Z1Z9_9GAMM</name>
<protein>
    <submittedName>
        <fullName evidence="2">Sulfate transporter</fullName>
    </submittedName>
</protein>
<dbReference type="InterPro" id="IPR002645">
    <property type="entry name" value="STAS_dom"/>
</dbReference>
<comment type="caution">
    <text evidence="2">The sequence shown here is derived from an EMBL/GenBank/DDBJ whole genome shotgun (WGS) entry which is preliminary data.</text>
</comment>
<dbReference type="AlphaFoldDB" id="A0A432Z1Z9"/>
<dbReference type="SUPFAM" id="SSF52091">
    <property type="entry name" value="SpoIIaa-like"/>
    <property type="match status" value="1"/>
</dbReference>
<organism evidence="2 3">
    <name type="scientific">Idiomarina ramblicola</name>
    <dbReference type="NCBI Taxonomy" id="263724"/>
    <lineage>
        <taxon>Bacteria</taxon>
        <taxon>Pseudomonadati</taxon>
        <taxon>Pseudomonadota</taxon>
        <taxon>Gammaproteobacteria</taxon>
        <taxon>Alteromonadales</taxon>
        <taxon>Idiomarinaceae</taxon>
        <taxon>Idiomarina</taxon>
    </lineage>
</organism>
<dbReference type="PROSITE" id="PS50801">
    <property type="entry name" value="STAS"/>
    <property type="match status" value="1"/>
</dbReference>
<proteinExistence type="predicted"/>
<dbReference type="OrthoDB" id="5900662at2"/>
<dbReference type="InterPro" id="IPR036513">
    <property type="entry name" value="STAS_dom_sf"/>
</dbReference>
<dbReference type="InterPro" id="IPR052746">
    <property type="entry name" value="MlaB_ABC_Transporter"/>
</dbReference>
<evidence type="ECO:0000313" key="2">
    <source>
        <dbReference type="EMBL" id="RUO71916.1"/>
    </source>
</evidence>
<sequence length="103" mass="11077">MSTQQLGLASVNVSDDKTLVFSGSLTRHSVANLWLQRKDWPVRKETKVDLTDVDVIDTAGVAFLLEILKLIGNGKGPLVCVGASEQLKQIARVSGVESLLSLS</sequence>
<dbReference type="CDD" id="cd07043">
    <property type="entry name" value="STAS_anti-anti-sigma_factors"/>
    <property type="match status" value="1"/>
</dbReference>
<dbReference type="Pfam" id="PF13466">
    <property type="entry name" value="STAS_2"/>
    <property type="match status" value="1"/>
</dbReference>
<dbReference type="PANTHER" id="PTHR35849:SF1">
    <property type="entry name" value="INTERMEMBRANE PHOSPHOLIPID TRANSPORT SYSTEM BINDING PROTEIN MLAB"/>
    <property type="match status" value="1"/>
</dbReference>
<dbReference type="EMBL" id="PIQC01000003">
    <property type="protein sequence ID" value="RUO71916.1"/>
    <property type="molecule type" value="Genomic_DNA"/>
</dbReference>
<dbReference type="Gene3D" id="3.30.750.24">
    <property type="entry name" value="STAS domain"/>
    <property type="match status" value="1"/>
</dbReference>
<reference evidence="3" key="1">
    <citation type="journal article" date="2018" name="Front. Microbiol.">
        <title>Genome-Based Analysis Reveals the Taxonomy and Diversity of the Family Idiomarinaceae.</title>
        <authorList>
            <person name="Liu Y."/>
            <person name="Lai Q."/>
            <person name="Shao Z."/>
        </authorList>
    </citation>
    <scope>NUCLEOTIDE SEQUENCE [LARGE SCALE GENOMIC DNA]</scope>
    <source>
        <strain evidence="3">R22</strain>
    </source>
</reference>
<dbReference type="RefSeq" id="WP_126780929.1">
    <property type="nucleotide sequence ID" value="NZ_PIQC01000003.1"/>
</dbReference>
<dbReference type="PANTHER" id="PTHR35849">
    <property type="entry name" value="BLR2341 PROTEIN"/>
    <property type="match status" value="1"/>
</dbReference>
<feature type="domain" description="STAS" evidence="1">
    <location>
        <begin position="48"/>
        <end position="103"/>
    </location>
</feature>
<dbReference type="Proteomes" id="UP000288058">
    <property type="component" value="Unassembled WGS sequence"/>
</dbReference>
<keyword evidence="3" id="KW-1185">Reference proteome</keyword>
<dbReference type="InterPro" id="IPR058548">
    <property type="entry name" value="MlaB-like_STAS"/>
</dbReference>
<evidence type="ECO:0000259" key="1">
    <source>
        <dbReference type="PROSITE" id="PS50801"/>
    </source>
</evidence>
<gene>
    <name evidence="2" type="ORF">CWI78_05225</name>
</gene>